<name>A0ABY4CP58_9BACL</name>
<sequence>MNQWSEFNLRRLARHYQLKVRYRPENSCMMNFSERYLIIIDNRLSVKERRQQLAEEICHCFLPIGNQLLQSQMEIRKHERMAVRMSAYLLMPRAWLKNVMINGDEPDMFEELAERFEVTPEFVKLRFELDQEQWQRVQFDSYPKPQSKAMAVAEERGIYQTRTIEAGEQGVKYELSNLHGESKIYKMIKL</sequence>
<dbReference type="EMBL" id="CP089291">
    <property type="protein sequence ID" value="UOF91026.1"/>
    <property type="molecule type" value="Genomic_DNA"/>
</dbReference>
<dbReference type="RefSeq" id="WP_347437720.1">
    <property type="nucleotide sequence ID" value="NZ_CP089291.1"/>
</dbReference>
<gene>
    <name evidence="2" type="ORF">LSG31_01730</name>
</gene>
<dbReference type="Proteomes" id="UP000830167">
    <property type="component" value="Chromosome"/>
</dbReference>
<dbReference type="Pfam" id="PF06114">
    <property type="entry name" value="Peptidase_M78"/>
    <property type="match status" value="1"/>
</dbReference>
<evidence type="ECO:0000313" key="2">
    <source>
        <dbReference type="EMBL" id="UOF91026.1"/>
    </source>
</evidence>
<evidence type="ECO:0000313" key="3">
    <source>
        <dbReference type="Proteomes" id="UP000830167"/>
    </source>
</evidence>
<proteinExistence type="predicted"/>
<protein>
    <submittedName>
        <fullName evidence="2">ImmA/IrrE family metallo-endopeptidase</fullName>
    </submittedName>
</protein>
<accession>A0ABY4CP58</accession>
<evidence type="ECO:0000259" key="1">
    <source>
        <dbReference type="Pfam" id="PF06114"/>
    </source>
</evidence>
<keyword evidence="3" id="KW-1185">Reference proteome</keyword>
<dbReference type="InterPro" id="IPR010359">
    <property type="entry name" value="IrrE_HExxH"/>
</dbReference>
<organism evidence="2 3">
    <name type="scientific">Fodinisporobacter ferrooxydans</name>
    <dbReference type="NCBI Taxonomy" id="2901836"/>
    <lineage>
        <taxon>Bacteria</taxon>
        <taxon>Bacillati</taxon>
        <taxon>Bacillota</taxon>
        <taxon>Bacilli</taxon>
        <taxon>Bacillales</taxon>
        <taxon>Alicyclobacillaceae</taxon>
        <taxon>Fodinisporobacter</taxon>
    </lineage>
</organism>
<reference evidence="2" key="1">
    <citation type="submission" date="2021-12" db="EMBL/GenBank/DDBJ databases">
        <title>Alicyclobacillaceae gen. nov., sp. nov., isolated from chalcocite enrichment system.</title>
        <authorList>
            <person name="Jiang Z."/>
        </authorList>
    </citation>
    <scope>NUCLEOTIDE SEQUENCE</scope>
    <source>
        <strain evidence="2">MYW30-H2</strain>
    </source>
</reference>
<feature type="domain" description="IrrE N-terminal-like" evidence="1">
    <location>
        <begin position="25"/>
        <end position="127"/>
    </location>
</feature>